<dbReference type="AlphaFoldDB" id="A0A9W9I140"/>
<dbReference type="PANTHER" id="PTHR19302">
    <property type="entry name" value="GAMMA TUBULIN COMPLEX PROTEIN"/>
    <property type="match status" value="1"/>
</dbReference>
<dbReference type="GO" id="GO:0043015">
    <property type="term" value="F:gamma-tubulin binding"/>
    <property type="evidence" value="ECO:0007669"/>
    <property type="project" value="InterPro"/>
</dbReference>
<comment type="subcellular location">
    <subcellularLocation>
        <location evidence="5">Cytoplasm</location>
        <location evidence="5">Cytoskeleton</location>
        <location evidence="5">Microtubule organizing center</location>
    </subcellularLocation>
</comment>
<evidence type="ECO:0000256" key="2">
    <source>
        <dbReference type="ARBA" id="ARBA00022490"/>
    </source>
</evidence>
<keyword evidence="2 5" id="KW-0963">Cytoplasm</keyword>
<dbReference type="GO" id="GO:0051225">
    <property type="term" value="P:spindle assembly"/>
    <property type="evidence" value="ECO:0007669"/>
    <property type="project" value="TreeGrafter"/>
</dbReference>
<dbReference type="GO" id="GO:0051011">
    <property type="term" value="F:microtubule minus-end binding"/>
    <property type="evidence" value="ECO:0007669"/>
    <property type="project" value="TreeGrafter"/>
</dbReference>
<feature type="compositionally biased region" description="Low complexity" evidence="6">
    <location>
        <begin position="92"/>
        <end position="111"/>
    </location>
</feature>
<evidence type="ECO:0000259" key="8">
    <source>
        <dbReference type="Pfam" id="PF17681"/>
    </source>
</evidence>
<reference evidence="9" key="1">
    <citation type="submission" date="2022-11" db="EMBL/GenBank/DDBJ databases">
        <authorList>
            <person name="Petersen C."/>
        </authorList>
    </citation>
    <scope>NUCLEOTIDE SEQUENCE</scope>
    <source>
        <strain evidence="9">IBT 21917</strain>
    </source>
</reference>
<comment type="caution">
    <text evidence="9">The sequence shown here is derived from an EMBL/GenBank/DDBJ whole genome shotgun (WGS) entry which is preliminary data.</text>
</comment>
<sequence>MESPDFEPDPFSSDSLWRLSRFSIEALQPLEALPWSTDLPGMVSFARFRLARPGTNALALDIAKSTFQGSLDSFENIDSVWKLPSFSNDLESSTSTHDSSINSSIDSQSDTVFDPPQTQADVDDIWALETLKKEYDQPSPLKSWENFRDPSSREPVSAYFSESGAKGLDAALAHRESLHGAGIAGRLVKPNIFIRSLVCLGLGWNSPFFRYNPQTLKFERCIDHVRVSGVSLSAVDGVVQDVLQCGTHMQRARAFARHPTANSKPLSSLFTLRGTVNIIMYNLERQILCHSNGIASILQVNTLFQRCGELMSALVDIVDAAEKATSDAHVISAVMARAAFFASKLGWIENLVQEIVIRVTGPWLAFVESWIGLRADETIANQLAASGSTFIQLEQQDDPTRFKAGSSRVEYNYCADNMPTFIPVDQAQTIFETGKSLRLLKSGHPNHPIARPDALTRAGHLHLQCVSQWMDIEEIQQKAWDYGSKIRAEVLEYQRSKSSSLQSGDSGLPLQDVCPPTKEITKTTFELFDIDDDAHLTGSFMDEQPLSSDGVNQLLQRARSWDLGSVDANRFGPEITSGLYLSLAPVIWSQAQLIDFALLHDLFKENNVRQHLNLQWRFQLLGDGSFASRLSYSLFDPEMESGERKTGVVRSGVHTGLRLGSRDSWPPASSELRLVLIGLLGDCYFGDADPESSEQTPNQRDNELPGGLSFSIRDLTSDEIDRCKDPNAIEALDFLRLQYKPPEALEALITVRSLKKYDRLFKHLLRLIRMVSAVKGLVRDSTSRESQSGDTRNIFQKFRIDAQHFVLAISEYCFQIGIGSSWNRFQDTLGKIERCLDRGDMDGTIEVAHSVPRLRDYHEDVLDQMLFAFFLSKRHAPAAKLLDSIFSTILAFVPLSKLDGTSGIRHENEGTVSHLYATFRKQVSALVGYLRGLDSGNGSSKSMGKSSALFGSQTEPTSVFEHLRMRLEVKDYY</sequence>
<dbReference type="EMBL" id="JAPQKO010000005">
    <property type="protein sequence ID" value="KAJ5161576.1"/>
    <property type="molecule type" value="Genomic_DNA"/>
</dbReference>
<dbReference type="GO" id="GO:0000922">
    <property type="term" value="C:spindle pole"/>
    <property type="evidence" value="ECO:0007669"/>
    <property type="project" value="InterPro"/>
</dbReference>
<dbReference type="InterPro" id="IPR007259">
    <property type="entry name" value="GCP"/>
</dbReference>
<dbReference type="GO" id="GO:0007020">
    <property type="term" value="P:microtubule nucleation"/>
    <property type="evidence" value="ECO:0007669"/>
    <property type="project" value="InterPro"/>
</dbReference>
<dbReference type="GO" id="GO:0005874">
    <property type="term" value="C:microtubule"/>
    <property type="evidence" value="ECO:0007669"/>
    <property type="project" value="UniProtKB-KW"/>
</dbReference>
<dbReference type="GO" id="GO:0051321">
    <property type="term" value="P:meiotic cell cycle"/>
    <property type="evidence" value="ECO:0007669"/>
    <property type="project" value="TreeGrafter"/>
</dbReference>
<evidence type="ECO:0000256" key="5">
    <source>
        <dbReference type="RuleBase" id="RU363050"/>
    </source>
</evidence>
<proteinExistence type="inferred from homology"/>
<dbReference type="FunFam" id="1.20.120.1900:FF:000013">
    <property type="entry name" value="Spindle pole body component"/>
    <property type="match status" value="1"/>
</dbReference>
<dbReference type="PANTHER" id="PTHR19302:SF70">
    <property type="entry name" value="GAMMA-TUBULIN COMPLEX COMPONENT 6"/>
    <property type="match status" value="1"/>
</dbReference>
<reference evidence="9" key="2">
    <citation type="journal article" date="2023" name="IMA Fungus">
        <title>Comparative genomic study of the Penicillium genus elucidates a diverse pangenome and 15 lateral gene transfer events.</title>
        <authorList>
            <person name="Petersen C."/>
            <person name="Sorensen T."/>
            <person name="Nielsen M.R."/>
            <person name="Sondergaard T.E."/>
            <person name="Sorensen J.L."/>
            <person name="Fitzpatrick D.A."/>
            <person name="Frisvad J.C."/>
            <person name="Nielsen K.L."/>
        </authorList>
    </citation>
    <scope>NUCLEOTIDE SEQUENCE</scope>
    <source>
        <strain evidence="9">IBT 21917</strain>
    </source>
</reference>
<feature type="domain" description="Gamma tubulin complex component protein N-terminal" evidence="8">
    <location>
        <begin position="194"/>
        <end position="605"/>
    </location>
</feature>
<dbReference type="InterPro" id="IPR040457">
    <property type="entry name" value="GCP_C"/>
</dbReference>
<protein>
    <recommendedName>
        <fullName evidence="5">Spindle pole body component</fullName>
    </recommendedName>
</protein>
<accession>A0A9W9I140</accession>
<evidence type="ECO:0000256" key="4">
    <source>
        <dbReference type="ARBA" id="ARBA00023212"/>
    </source>
</evidence>
<name>A0A9W9I140_9EURO</name>
<evidence type="ECO:0000256" key="6">
    <source>
        <dbReference type="SAM" id="MobiDB-lite"/>
    </source>
</evidence>
<dbReference type="Gene3D" id="1.20.120.1900">
    <property type="entry name" value="Gamma-tubulin complex, C-terminal domain"/>
    <property type="match status" value="1"/>
</dbReference>
<keyword evidence="3 5" id="KW-0493">Microtubule</keyword>
<evidence type="ECO:0000256" key="3">
    <source>
        <dbReference type="ARBA" id="ARBA00022701"/>
    </source>
</evidence>
<dbReference type="GO" id="GO:0000278">
    <property type="term" value="P:mitotic cell cycle"/>
    <property type="evidence" value="ECO:0007669"/>
    <property type="project" value="TreeGrafter"/>
</dbReference>
<dbReference type="Pfam" id="PF17681">
    <property type="entry name" value="GCP_N_terminal"/>
    <property type="match status" value="1"/>
</dbReference>
<dbReference type="InterPro" id="IPR042241">
    <property type="entry name" value="GCP_C_sf"/>
</dbReference>
<evidence type="ECO:0000313" key="10">
    <source>
        <dbReference type="Proteomes" id="UP001146351"/>
    </source>
</evidence>
<keyword evidence="4 5" id="KW-0206">Cytoskeleton</keyword>
<gene>
    <name evidence="9" type="ORF">N7492_006968</name>
</gene>
<evidence type="ECO:0000313" key="9">
    <source>
        <dbReference type="EMBL" id="KAJ5161576.1"/>
    </source>
</evidence>
<organism evidence="9 10">
    <name type="scientific">Penicillium capsulatum</name>
    <dbReference type="NCBI Taxonomy" id="69766"/>
    <lineage>
        <taxon>Eukaryota</taxon>
        <taxon>Fungi</taxon>
        <taxon>Dikarya</taxon>
        <taxon>Ascomycota</taxon>
        <taxon>Pezizomycotina</taxon>
        <taxon>Eurotiomycetes</taxon>
        <taxon>Eurotiomycetidae</taxon>
        <taxon>Eurotiales</taxon>
        <taxon>Aspergillaceae</taxon>
        <taxon>Penicillium</taxon>
    </lineage>
</organism>
<dbReference type="Pfam" id="PF04130">
    <property type="entry name" value="GCP_C_terminal"/>
    <property type="match status" value="1"/>
</dbReference>
<evidence type="ECO:0000259" key="7">
    <source>
        <dbReference type="Pfam" id="PF04130"/>
    </source>
</evidence>
<feature type="region of interest" description="Disordered" evidence="6">
    <location>
        <begin position="92"/>
        <end position="116"/>
    </location>
</feature>
<dbReference type="Proteomes" id="UP001146351">
    <property type="component" value="Unassembled WGS sequence"/>
</dbReference>
<dbReference type="OrthoDB" id="775571at2759"/>
<comment type="similarity">
    <text evidence="1 5">Belongs to the TUBGCP family.</text>
</comment>
<feature type="domain" description="Gamma tubulin complex component C-terminal" evidence="7">
    <location>
        <begin position="609"/>
        <end position="973"/>
    </location>
</feature>
<dbReference type="GO" id="GO:0031122">
    <property type="term" value="P:cytoplasmic microtubule organization"/>
    <property type="evidence" value="ECO:0007669"/>
    <property type="project" value="TreeGrafter"/>
</dbReference>
<dbReference type="GO" id="GO:0000930">
    <property type="term" value="C:gamma-tubulin complex"/>
    <property type="evidence" value="ECO:0007669"/>
    <property type="project" value="TreeGrafter"/>
</dbReference>
<dbReference type="InterPro" id="IPR041470">
    <property type="entry name" value="GCP_N"/>
</dbReference>
<evidence type="ECO:0000256" key="1">
    <source>
        <dbReference type="ARBA" id="ARBA00010337"/>
    </source>
</evidence>
<dbReference type="GO" id="GO:0005816">
    <property type="term" value="C:spindle pole body"/>
    <property type="evidence" value="ECO:0007669"/>
    <property type="project" value="UniProtKB-ARBA"/>
</dbReference>
<keyword evidence="10" id="KW-1185">Reference proteome</keyword>